<dbReference type="PANTHER" id="PTHR11054">
    <property type="entry name" value="6-PHOSPHOGLUCONOLACTONASE"/>
    <property type="match status" value="1"/>
</dbReference>
<dbReference type="InterPro" id="IPR039104">
    <property type="entry name" value="6PGL"/>
</dbReference>
<gene>
    <name evidence="3" type="ORF">ERUC_LOCUS15861</name>
</gene>
<comment type="caution">
    <text evidence="3">The sequence shown here is derived from an EMBL/GenBank/DDBJ whole genome shotgun (WGS) entry which is preliminary data.</text>
</comment>
<dbReference type="InterPro" id="IPR006148">
    <property type="entry name" value="Glc/Gal-6P_isomerase"/>
</dbReference>
<keyword evidence="4" id="KW-1185">Reference proteome</keyword>
<proteinExistence type="predicted"/>
<dbReference type="InterPro" id="IPR037171">
    <property type="entry name" value="NagB/RpiA_transferase-like"/>
</dbReference>
<name>A0ABC8JUX8_ERUVS</name>
<dbReference type="EMBL" id="CAKOAT010148487">
    <property type="protein sequence ID" value="CAH8342448.1"/>
    <property type="molecule type" value="Genomic_DNA"/>
</dbReference>
<evidence type="ECO:0000313" key="3">
    <source>
        <dbReference type="EMBL" id="CAH8342448.1"/>
    </source>
</evidence>
<dbReference type="Gene3D" id="3.40.50.1360">
    <property type="match status" value="1"/>
</dbReference>
<sequence length="102" mass="12269">MNILFFVFGLYCRGDLTKRKLNRLLSWINLSKKFCEERGYFTVVLSGGDLVFWLKKLLDTKYDEMEWSKWHVFWVDERVVPLDDKDSNYKQTLDSFLSEVTL</sequence>
<dbReference type="PANTHER" id="PTHR11054:SF11">
    <property type="entry name" value="6-PHOSPHOGLUCONOLACTONASE 4-RELATED"/>
    <property type="match status" value="1"/>
</dbReference>
<organism evidence="3 4">
    <name type="scientific">Eruca vesicaria subsp. sativa</name>
    <name type="common">Garden rocket</name>
    <name type="synonym">Eruca sativa</name>
    <dbReference type="NCBI Taxonomy" id="29727"/>
    <lineage>
        <taxon>Eukaryota</taxon>
        <taxon>Viridiplantae</taxon>
        <taxon>Streptophyta</taxon>
        <taxon>Embryophyta</taxon>
        <taxon>Tracheophyta</taxon>
        <taxon>Spermatophyta</taxon>
        <taxon>Magnoliopsida</taxon>
        <taxon>eudicotyledons</taxon>
        <taxon>Gunneridae</taxon>
        <taxon>Pentapetalae</taxon>
        <taxon>rosids</taxon>
        <taxon>malvids</taxon>
        <taxon>Brassicales</taxon>
        <taxon>Brassicaceae</taxon>
        <taxon>Brassiceae</taxon>
        <taxon>Eruca</taxon>
    </lineage>
</organism>
<feature type="domain" description="Glucosamine/galactosamine-6-phosphate isomerase" evidence="2">
    <location>
        <begin position="29"/>
        <end position="100"/>
    </location>
</feature>
<protein>
    <recommendedName>
        <fullName evidence="2">Glucosamine/galactosamine-6-phosphate isomerase domain-containing protein</fullName>
    </recommendedName>
</protein>
<evidence type="ECO:0000256" key="1">
    <source>
        <dbReference type="ARBA" id="ARBA00004959"/>
    </source>
</evidence>
<comment type="pathway">
    <text evidence="1">Carbohydrate degradation; pentose phosphate pathway.</text>
</comment>
<dbReference type="AlphaFoldDB" id="A0ABC8JUX8"/>
<evidence type="ECO:0000259" key="2">
    <source>
        <dbReference type="Pfam" id="PF01182"/>
    </source>
</evidence>
<dbReference type="Proteomes" id="UP001642260">
    <property type="component" value="Unassembled WGS sequence"/>
</dbReference>
<dbReference type="SUPFAM" id="SSF100950">
    <property type="entry name" value="NagB/RpiA/CoA transferase-like"/>
    <property type="match status" value="1"/>
</dbReference>
<evidence type="ECO:0000313" key="4">
    <source>
        <dbReference type="Proteomes" id="UP001642260"/>
    </source>
</evidence>
<dbReference type="Pfam" id="PF01182">
    <property type="entry name" value="Glucosamine_iso"/>
    <property type="match status" value="1"/>
</dbReference>
<accession>A0ABC8JUX8</accession>
<reference evidence="3 4" key="1">
    <citation type="submission" date="2022-03" db="EMBL/GenBank/DDBJ databases">
        <authorList>
            <person name="Macdonald S."/>
            <person name="Ahmed S."/>
            <person name="Newling K."/>
        </authorList>
    </citation>
    <scope>NUCLEOTIDE SEQUENCE [LARGE SCALE GENOMIC DNA]</scope>
</reference>